<reference evidence="1 2" key="1">
    <citation type="journal article" date="2006" name="Science">
        <title>The genome of black cottonwood, Populus trichocarpa (Torr. &amp; Gray).</title>
        <authorList>
            <person name="Tuskan G.A."/>
            <person name="Difazio S."/>
            <person name="Jansson S."/>
            <person name="Bohlmann J."/>
            <person name="Grigoriev I."/>
            <person name="Hellsten U."/>
            <person name="Putnam N."/>
            <person name="Ralph S."/>
            <person name="Rombauts S."/>
            <person name="Salamov A."/>
            <person name="Schein J."/>
            <person name="Sterck L."/>
            <person name="Aerts A."/>
            <person name="Bhalerao R.R."/>
            <person name="Bhalerao R.P."/>
            <person name="Blaudez D."/>
            <person name="Boerjan W."/>
            <person name="Brun A."/>
            <person name="Brunner A."/>
            <person name="Busov V."/>
            <person name="Campbell M."/>
            <person name="Carlson J."/>
            <person name="Chalot M."/>
            <person name="Chapman J."/>
            <person name="Chen G.L."/>
            <person name="Cooper D."/>
            <person name="Coutinho P.M."/>
            <person name="Couturier J."/>
            <person name="Covert S."/>
            <person name="Cronk Q."/>
            <person name="Cunningham R."/>
            <person name="Davis J."/>
            <person name="Degroeve S."/>
            <person name="Dejardin A."/>
            <person name="Depamphilis C."/>
            <person name="Detter J."/>
            <person name="Dirks B."/>
            <person name="Dubchak I."/>
            <person name="Duplessis S."/>
            <person name="Ehlting J."/>
            <person name="Ellis B."/>
            <person name="Gendler K."/>
            <person name="Goodstein D."/>
            <person name="Gribskov M."/>
            <person name="Grimwood J."/>
            <person name="Groover A."/>
            <person name="Gunter L."/>
            <person name="Hamberger B."/>
            <person name="Heinze B."/>
            <person name="Helariutta Y."/>
            <person name="Henrissat B."/>
            <person name="Holligan D."/>
            <person name="Holt R."/>
            <person name="Huang W."/>
            <person name="Islam-Faridi N."/>
            <person name="Jones S."/>
            <person name="Jones-Rhoades M."/>
            <person name="Jorgensen R."/>
            <person name="Joshi C."/>
            <person name="Kangasjarvi J."/>
            <person name="Karlsson J."/>
            <person name="Kelleher C."/>
            <person name="Kirkpatrick R."/>
            <person name="Kirst M."/>
            <person name="Kohler A."/>
            <person name="Kalluri U."/>
            <person name="Larimer F."/>
            <person name="Leebens-Mack J."/>
            <person name="Leple J.C."/>
            <person name="Locascio P."/>
            <person name="Lou Y."/>
            <person name="Lucas S."/>
            <person name="Martin F."/>
            <person name="Montanini B."/>
            <person name="Napoli C."/>
            <person name="Nelson D.R."/>
            <person name="Nelson C."/>
            <person name="Nieminen K."/>
            <person name="Nilsson O."/>
            <person name="Pereda V."/>
            <person name="Peter G."/>
            <person name="Philippe R."/>
            <person name="Pilate G."/>
            <person name="Poliakov A."/>
            <person name="Razumovskaya J."/>
            <person name="Richardson P."/>
            <person name="Rinaldi C."/>
            <person name="Ritland K."/>
            <person name="Rouze P."/>
            <person name="Ryaboy D."/>
            <person name="Schmutz J."/>
            <person name="Schrader J."/>
            <person name="Segerman B."/>
            <person name="Shin H."/>
            <person name="Siddiqui A."/>
            <person name="Sterky F."/>
            <person name="Terry A."/>
            <person name="Tsai C.J."/>
            <person name="Uberbacher E."/>
            <person name="Unneberg P."/>
            <person name="Vahala J."/>
            <person name="Wall K."/>
            <person name="Wessler S."/>
            <person name="Yang G."/>
            <person name="Yin T."/>
            <person name="Douglas C."/>
            <person name="Marra M."/>
            <person name="Sandberg G."/>
            <person name="Van de Peer Y."/>
            <person name="Rokhsar D."/>
        </authorList>
    </citation>
    <scope>NUCLEOTIDE SEQUENCE [LARGE SCALE GENOMIC DNA]</scope>
    <source>
        <strain evidence="2">cv. Nisqually</strain>
    </source>
</reference>
<keyword evidence="2" id="KW-1185">Reference proteome</keyword>
<name>A0ACC0SRA5_POPTR</name>
<comment type="caution">
    <text evidence="1">The sequence shown here is derived from an EMBL/GenBank/DDBJ whole genome shotgun (WGS) entry which is preliminary data.</text>
</comment>
<dbReference type="Proteomes" id="UP000006729">
    <property type="component" value="Chromosome 7"/>
</dbReference>
<evidence type="ECO:0000313" key="1">
    <source>
        <dbReference type="EMBL" id="KAI9391771.1"/>
    </source>
</evidence>
<sequence>MVVLPGVAAGLKNWPQVTFSVEPQSLEQGLDRMKVSLAVSHEIYKNNTKICDL</sequence>
<proteinExistence type="predicted"/>
<gene>
    <name evidence="1" type="ORF">POPTR_007G138052v4</name>
</gene>
<accession>A0ACC0SRA5</accession>
<dbReference type="EMBL" id="CM009296">
    <property type="protein sequence ID" value="KAI9391771.1"/>
    <property type="molecule type" value="Genomic_DNA"/>
</dbReference>
<protein>
    <submittedName>
        <fullName evidence="1">Uncharacterized protein</fullName>
    </submittedName>
</protein>
<organism evidence="1 2">
    <name type="scientific">Populus trichocarpa</name>
    <name type="common">Western balsam poplar</name>
    <name type="synonym">Populus balsamifera subsp. trichocarpa</name>
    <dbReference type="NCBI Taxonomy" id="3694"/>
    <lineage>
        <taxon>Eukaryota</taxon>
        <taxon>Viridiplantae</taxon>
        <taxon>Streptophyta</taxon>
        <taxon>Embryophyta</taxon>
        <taxon>Tracheophyta</taxon>
        <taxon>Spermatophyta</taxon>
        <taxon>Magnoliopsida</taxon>
        <taxon>eudicotyledons</taxon>
        <taxon>Gunneridae</taxon>
        <taxon>Pentapetalae</taxon>
        <taxon>rosids</taxon>
        <taxon>fabids</taxon>
        <taxon>Malpighiales</taxon>
        <taxon>Salicaceae</taxon>
        <taxon>Saliceae</taxon>
        <taxon>Populus</taxon>
    </lineage>
</organism>
<evidence type="ECO:0000313" key="2">
    <source>
        <dbReference type="Proteomes" id="UP000006729"/>
    </source>
</evidence>